<evidence type="ECO:0000256" key="5">
    <source>
        <dbReference type="ARBA" id="ARBA00023274"/>
    </source>
</evidence>
<dbReference type="InterPro" id="IPR013025">
    <property type="entry name" value="Ribosomal_uL23-like"/>
</dbReference>
<dbReference type="InterPro" id="IPR012678">
    <property type="entry name" value="Ribosomal_uL23/eL15/eS24_sf"/>
</dbReference>
<dbReference type="Gene3D" id="3.30.70.330">
    <property type="match status" value="1"/>
</dbReference>
<evidence type="ECO:0000256" key="7">
    <source>
        <dbReference type="RuleBase" id="RU003934"/>
    </source>
</evidence>
<dbReference type="GO" id="GO:0006412">
    <property type="term" value="P:translation"/>
    <property type="evidence" value="ECO:0007669"/>
    <property type="project" value="UniProtKB-UniRule"/>
</dbReference>
<keyword evidence="5 6" id="KW-0687">Ribonucleoprotein</keyword>
<proteinExistence type="inferred from homology"/>
<dbReference type="PROSITE" id="PS00050">
    <property type="entry name" value="RIBOSOMAL_L23"/>
    <property type="match status" value="1"/>
</dbReference>
<evidence type="ECO:0000256" key="3">
    <source>
        <dbReference type="ARBA" id="ARBA00022884"/>
    </source>
</evidence>
<dbReference type="HAMAP" id="MF_01369_B">
    <property type="entry name" value="Ribosomal_uL23_B"/>
    <property type="match status" value="1"/>
</dbReference>
<dbReference type="GO" id="GO:0003735">
    <property type="term" value="F:structural constituent of ribosome"/>
    <property type="evidence" value="ECO:0007669"/>
    <property type="project" value="InterPro"/>
</dbReference>
<keyword evidence="4 6" id="KW-0689">Ribosomal protein</keyword>
<dbReference type="EMBL" id="QBMC01000015">
    <property type="protein sequence ID" value="PZO21987.1"/>
    <property type="molecule type" value="Genomic_DNA"/>
</dbReference>
<dbReference type="SUPFAM" id="SSF54189">
    <property type="entry name" value="Ribosomal proteins S24e, L23 and L15e"/>
    <property type="match status" value="1"/>
</dbReference>
<evidence type="ECO:0000256" key="6">
    <source>
        <dbReference type="HAMAP-Rule" id="MF_01369"/>
    </source>
</evidence>
<protein>
    <recommendedName>
        <fullName evidence="6">Large ribosomal subunit protein uL23</fullName>
    </recommendedName>
</protein>
<dbReference type="AlphaFoldDB" id="A0A2W4URV4"/>
<dbReference type="GO" id="GO:1990904">
    <property type="term" value="C:ribonucleoprotein complex"/>
    <property type="evidence" value="ECO:0007669"/>
    <property type="project" value="UniProtKB-KW"/>
</dbReference>
<evidence type="ECO:0000256" key="4">
    <source>
        <dbReference type="ARBA" id="ARBA00022980"/>
    </source>
</evidence>
<evidence type="ECO:0000313" key="8">
    <source>
        <dbReference type="EMBL" id="PZO21987.1"/>
    </source>
</evidence>
<reference evidence="9" key="1">
    <citation type="submission" date="2018-04" db="EMBL/GenBank/DDBJ databases">
        <authorList>
            <person name="Cornet L."/>
        </authorList>
    </citation>
    <scope>NUCLEOTIDE SEQUENCE [LARGE SCALE GENOMIC DNA]</scope>
</reference>
<dbReference type="Proteomes" id="UP000249354">
    <property type="component" value="Unassembled WGS sequence"/>
</dbReference>
<gene>
    <name evidence="6" type="primary">rplW</name>
    <name evidence="6" type="synonym">rpl23</name>
    <name evidence="8" type="ORF">DCF25_04080</name>
</gene>
<dbReference type="InterPro" id="IPR012677">
    <property type="entry name" value="Nucleotide-bd_a/b_plait_sf"/>
</dbReference>
<name>A0A2W4URV4_9CYAN</name>
<sequence length="101" mass="11385">MSKRYAPHEIPDIIRKPLITEKATIALENNQYTFEVAPKATKPQIKAAIEELFDVKVTGVSTQNPPRKKRRVGQFIGHRASYKRAVVTLAPDNTITLFPDV</sequence>
<comment type="caution">
    <text evidence="8">The sequence shown here is derived from an EMBL/GenBank/DDBJ whole genome shotgun (WGS) entry which is preliminary data.</text>
</comment>
<evidence type="ECO:0000313" key="9">
    <source>
        <dbReference type="Proteomes" id="UP000249354"/>
    </source>
</evidence>
<evidence type="ECO:0000256" key="1">
    <source>
        <dbReference type="ARBA" id="ARBA00006700"/>
    </source>
</evidence>
<keyword evidence="3 6" id="KW-0694">RNA-binding</keyword>
<comment type="function">
    <text evidence="6">One of the early assembly proteins it binds 23S rRNA. One of the proteins that surrounds the polypeptide exit tunnel on the outside of the ribosome. Forms the main docking site for trigger factor binding to the ribosome.</text>
</comment>
<dbReference type="NCBIfam" id="NF004363">
    <property type="entry name" value="PRK05738.2-4"/>
    <property type="match status" value="1"/>
</dbReference>
<dbReference type="InterPro" id="IPR001014">
    <property type="entry name" value="Ribosomal_uL23_CS"/>
</dbReference>
<dbReference type="GO" id="GO:0005840">
    <property type="term" value="C:ribosome"/>
    <property type="evidence" value="ECO:0007669"/>
    <property type="project" value="UniProtKB-KW"/>
</dbReference>
<dbReference type="GO" id="GO:0019843">
    <property type="term" value="F:rRNA binding"/>
    <property type="evidence" value="ECO:0007669"/>
    <property type="project" value="UniProtKB-UniRule"/>
</dbReference>
<organism evidence="8 9">
    <name type="scientific">Leptolyngbya foveolarum</name>
    <dbReference type="NCBI Taxonomy" id="47253"/>
    <lineage>
        <taxon>Bacteria</taxon>
        <taxon>Bacillati</taxon>
        <taxon>Cyanobacteriota</taxon>
        <taxon>Cyanophyceae</taxon>
        <taxon>Leptolyngbyales</taxon>
        <taxon>Leptolyngbyaceae</taxon>
        <taxon>Leptolyngbya group</taxon>
        <taxon>Leptolyngbya</taxon>
    </lineage>
</organism>
<dbReference type="Pfam" id="PF00276">
    <property type="entry name" value="Ribosomal_L23"/>
    <property type="match status" value="1"/>
</dbReference>
<dbReference type="NCBIfam" id="NF004368">
    <property type="entry name" value="PRK05738.3-4"/>
    <property type="match status" value="1"/>
</dbReference>
<dbReference type="PANTHER" id="PTHR11620">
    <property type="entry name" value="60S RIBOSOMAL PROTEIN L23A"/>
    <property type="match status" value="1"/>
</dbReference>
<accession>A0A2W4URV4</accession>
<keyword evidence="2 6" id="KW-0699">rRNA-binding</keyword>
<comment type="subunit">
    <text evidence="6">Part of the 50S ribosomal subunit. Contacts protein L29, and trigger factor when it is bound to the ribosome.</text>
</comment>
<reference evidence="8 9" key="2">
    <citation type="submission" date="2018-06" db="EMBL/GenBank/DDBJ databases">
        <title>Metagenomic assembly of (sub)arctic Cyanobacteria and their associated microbiome from non-axenic cultures.</title>
        <authorList>
            <person name="Baurain D."/>
        </authorList>
    </citation>
    <scope>NUCLEOTIDE SEQUENCE [LARGE SCALE GENOMIC DNA]</scope>
    <source>
        <strain evidence="8">ULC129bin1</strain>
    </source>
</reference>
<evidence type="ECO:0000256" key="2">
    <source>
        <dbReference type="ARBA" id="ARBA00022730"/>
    </source>
</evidence>
<dbReference type="FunFam" id="3.30.70.330:FF:000001">
    <property type="entry name" value="50S ribosomal protein L23"/>
    <property type="match status" value="1"/>
</dbReference>
<comment type="similarity">
    <text evidence="1 6 7">Belongs to the universal ribosomal protein uL23 family.</text>
</comment>